<dbReference type="InterPro" id="IPR003661">
    <property type="entry name" value="HisK_dim/P_dom"/>
</dbReference>
<dbReference type="KEGG" id="gsn:YC6258_00752"/>
<dbReference type="PANTHER" id="PTHR43065">
    <property type="entry name" value="SENSOR HISTIDINE KINASE"/>
    <property type="match status" value="1"/>
</dbReference>
<organism evidence="11 12">
    <name type="scientific">Gynuella sunshinyii YC6258</name>
    <dbReference type="NCBI Taxonomy" id="1445510"/>
    <lineage>
        <taxon>Bacteria</taxon>
        <taxon>Pseudomonadati</taxon>
        <taxon>Pseudomonadota</taxon>
        <taxon>Gammaproteobacteria</taxon>
        <taxon>Oceanospirillales</taxon>
        <taxon>Saccharospirillaceae</taxon>
        <taxon>Gynuella</taxon>
    </lineage>
</organism>
<evidence type="ECO:0000256" key="4">
    <source>
        <dbReference type="ARBA" id="ARBA00022679"/>
    </source>
</evidence>
<dbReference type="NCBIfam" id="TIGR02916">
    <property type="entry name" value="PEP_his_kin"/>
    <property type="match status" value="1"/>
</dbReference>
<keyword evidence="9" id="KW-1133">Transmembrane helix</keyword>
<keyword evidence="7" id="KW-0067">ATP-binding</keyword>
<dbReference type="GO" id="GO:0005524">
    <property type="term" value="F:ATP binding"/>
    <property type="evidence" value="ECO:0007669"/>
    <property type="project" value="UniProtKB-KW"/>
</dbReference>
<dbReference type="Gene3D" id="3.30.565.10">
    <property type="entry name" value="Histidine kinase-like ATPase, C-terminal domain"/>
    <property type="match status" value="1"/>
</dbReference>
<evidence type="ECO:0000313" key="12">
    <source>
        <dbReference type="Proteomes" id="UP000032266"/>
    </source>
</evidence>
<dbReference type="STRING" id="1445510.YC6258_00752"/>
<keyword evidence="8" id="KW-0902">Two-component regulatory system</keyword>
<dbReference type="OrthoDB" id="9785691at2"/>
<dbReference type="InterPro" id="IPR036890">
    <property type="entry name" value="HATPase_C_sf"/>
</dbReference>
<proteinExistence type="predicted"/>
<dbReference type="Proteomes" id="UP000032266">
    <property type="component" value="Chromosome"/>
</dbReference>
<keyword evidence="9" id="KW-0472">Membrane</keyword>
<dbReference type="EMBL" id="CP007142">
    <property type="protein sequence ID" value="AJQ92802.1"/>
    <property type="molecule type" value="Genomic_DNA"/>
</dbReference>
<keyword evidence="3" id="KW-0597">Phosphoprotein</keyword>
<feature type="transmembrane region" description="Helical" evidence="9">
    <location>
        <begin position="254"/>
        <end position="276"/>
    </location>
</feature>
<feature type="transmembrane region" description="Helical" evidence="9">
    <location>
        <begin position="224"/>
        <end position="248"/>
    </location>
</feature>
<name>A0A0C5VE65_9GAMM</name>
<keyword evidence="12" id="KW-1185">Reference proteome</keyword>
<feature type="transmembrane region" description="Helical" evidence="9">
    <location>
        <begin position="154"/>
        <end position="173"/>
    </location>
</feature>
<evidence type="ECO:0000256" key="8">
    <source>
        <dbReference type="ARBA" id="ARBA00023012"/>
    </source>
</evidence>
<evidence type="ECO:0000256" key="1">
    <source>
        <dbReference type="ARBA" id="ARBA00000085"/>
    </source>
</evidence>
<evidence type="ECO:0000259" key="10">
    <source>
        <dbReference type="PROSITE" id="PS50109"/>
    </source>
</evidence>
<feature type="transmembrane region" description="Helical" evidence="9">
    <location>
        <begin position="97"/>
        <end position="116"/>
    </location>
</feature>
<dbReference type="EC" id="2.7.13.3" evidence="2"/>
<dbReference type="GO" id="GO:0000155">
    <property type="term" value="F:phosphorelay sensor kinase activity"/>
    <property type="evidence" value="ECO:0007669"/>
    <property type="project" value="InterPro"/>
</dbReference>
<dbReference type="InterPro" id="IPR014265">
    <property type="entry name" value="XrtA/PrsK"/>
</dbReference>
<dbReference type="Pfam" id="PF02518">
    <property type="entry name" value="HATPase_c"/>
    <property type="match status" value="1"/>
</dbReference>
<dbReference type="SUPFAM" id="SSF55781">
    <property type="entry name" value="GAF domain-like"/>
    <property type="match status" value="1"/>
</dbReference>
<keyword evidence="5" id="KW-0547">Nucleotide-binding</keyword>
<evidence type="ECO:0000256" key="3">
    <source>
        <dbReference type="ARBA" id="ARBA00022553"/>
    </source>
</evidence>
<evidence type="ECO:0000256" key="2">
    <source>
        <dbReference type="ARBA" id="ARBA00012438"/>
    </source>
</evidence>
<evidence type="ECO:0000256" key="5">
    <source>
        <dbReference type="ARBA" id="ARBA00022741"/>
    </source>
</evidence>
<dbReference type="PRINTS" id="PR00344">
    <property type="entry name" value="BCTRLSENSOR"/>
</dbReference>
<keyword evidence="4" id="KW-0808">Transferase</keyword>
<dbReference type="PANTHER" id="PTHR43065:SF46">
    <property type="entry name" value="C4-DICARBOXYLATE TRANSPORT SENSOR PROTEIN DCTB"/>
    <property type="match status" value="1"/>
</dbReference>
<feature type="transmembrane region" description="Helical" evidence="9">
    <location>
        <begin position="35"/>
        <end position="55"/>
    </location>
</feature>
<accession>A0A0C5VE65</accession>
<feature type="transmembrane region" description="Helical" evidence="9">
    <location>
        <begin position="6"/>
        <end position="28"/>
    </location>
</feature>
<feature type="transmembrane region" description="Helical" evidence="9">
    <location>
        <begin position="193"/>
        <end position="212"/>
    </location>
</feature>
<evidence type="ECO:0000256" key="6">
    <source>
        <dbReference type="ARBA" id="ARBA00022777"/>
    </source>
</evidence>
<evidence type="ECO:0000256" key="9">
    <source>
        <dbReference type="SAM" id="Phobius"/>
    </source>
</evidence>
<evidence type="ECO:0000256" key="7">
    <source>
        <dbReference type="ARBA" id="ARBA00022840"/>
    </source>
</evidence>
<feature type="domain" description="Histidine kinase" evidence="10">
    <location>
        <begin position="478"/>
        <end position="682"/>
    </location>
</feature>
<dbReference type="InterPro" id="IPR005467">
    <property type="entry name" value="His_kinase_dom"/>
</dbReference>
<dbReference type="RefSeq" id="WP_044615783.1">
    <property type="nucleotide sequence ID" value="NZ_CP007142.1"/>
</dbReference>
<dbReference type="CDD" id="cd00082">
    <property type="entry name" value="HisKA"/>
    <property type="match status" value="1"/>
</dbReference>
<dbReference type="InterPro" id="IPR004358">
    <property type="entry name" value="Sig_transdc_His_kin-like_C"/>
</dbReference>
<dbReference type="AlphaFoldDB" id="A0A0C5VE65"/>
<gene>
    <name evidence="11" type="ORF">YC6258_00752</name>
</gene>
<keyword evidence="9" id="KW-0812">Transmembrane</keyword>
<dbReference type="SUPFAM" id="SSF55874">
    <property type="entry name" value="ATPase domain of HSP90 chaperone/DNA topoisomerase II/histidine kinase"/>
    <property type="match status" value="1"/>
</dbReference>
<dbReference type="PROSITE" id="PS50109">
    <property type="entry name" value="HIS_KIN"/>
    <property type="match status" value="1"/>
</dbReference>
<dbReference type="HOGENOM" id="CLU_024784_0_0_6"/>
<comment type="catalytic activity">
    <reaction evidence="1">
        <text>ATP + protein L-histidine = ADP + protein N-phospho-L-histidine.</text>
        <dbReference type="EC" id="2.7.13.3"/>
    </reaction>
</comment>
<protein>
    <recommendedName>
        <fullName evidence="2">histidine kinase</fullName>
        <ecNumber evidence="2">2.7.13.3</ecNumber>
    </recommendedName>
</protein>
<reference evidence="11 12" key="1">
    <citation type="submission" date="2014-01" db="EMBL/GenBank/DDBJ databases">
        <title>Full genme sequencing of cellulolytic bacterium Gynuella sunshinyii YC6258T gen. nov., sp. nov.</title>
        <authorList>
            <person name="Khan H."/>
            <person name="Chung E.J."/>
            <person name="Chung Y.R."/>
        </authorList>
    </citation>
    <scope>NUCLEOTIDE SEQUENCE [LARGE SCALE GENOMIC DNA]</scope>
    <source>
        <strain evidence="11 12">YC6258</strain>
    </source>
</reference>
<evidence type="ECO:0000313" key="11">
    <source>
        <dbReference type="EMBL" id="AJQ92802.1"/>
    </source>
</evidence>
<keyword evidence="6 11" id="KW-0418">Kinase</keyword>
<dbReference type="InterPro" id="IPR003594">
    <property type="entry name" value="HATPase_dom"/>
</dbReference>
<feature type="transmembrane region" description="Helical" evidence="9">
    <location>
        <begin position="122"/>
        <end position="142"/>
    </location>
</feature>
<sequence>MQANSISVVAYGFADGLAIFLLCIFLVYSLKDRIYLYLAMACAMTAVWLFGIVQIYSLNIWDTQVRLSLELARNLVWTFVILRLLSPSLGSLLTHKIYLPILLLSILAWVLITFARKWFPNYGNIVTALLLIFSNIIAVLGAEQLYKASRKSRLNKILAMILAVMFSFDIYMFTHSALVGHISVVNLQARGAIAVVMLTLIASAVALFRGSAGESSKISFSNESIFYSSSLALIGFLILILILAGYYIELTDTSWGLVFYSLGCSGSLIIILSLYLSGTVRSRFYESINRHLFGHKYDYRKEWIKVIDRLSNSESGKGSYEKVSFELLSSVFRSPAGVVWVLNNNRFEPAYTNIGTLLKNLPRFTKDEKFLQTMYEKDWVFTLSGKVNNRQDLLLHQVPKSIFQIREAWIIVPYLSSNELVGFCLLTQPAFITNVTWEDLDLLKTIGRQVANYIKLYQQDVVLKENSQLTAFTRFTAFIVHDLNNVIAQQALLLKNAEKHKTNPAFIDDMIMTVENSVQRMTNLLDKLQHEENESSLEISLIQVLLAAVERNLKYLPEPALKVDGDDLKIVADKEKLTMALSHLIRNAQDSTDDNGFVNVTMNVDNELEWATILIEDNGKGMTQEFMDNKLFRPFETTKIGQGMGLGAYLTKQYVNQLDGHLDVESTPGKGTTFTIRLKGKVTTTE</sequence>
<dbReference type="SMART" id="SM00387">
    <property type="entry name" value="HATPase_c"/>
    <property type="match status" value="1"/>
</dbReference>